<evidence type="ECO:0000256" key="2">
    <source>
        <dbReference type="ARBA" id="ARBA00022670"/>
    </source>
</evidence>
<keyword evidence="2" id="KW-0645">Protease</keyword>
<proteinExistence type="inferred from homology"/>
<dbReference type="EMBL" id="VMGL01000015">
    <property type="protein sequence ID" value="TSC97108.1"/>
    <property type="molecule type" value="Genomic_DNA"/>
</dbReference>
<dbReference type="InterPro" id="IPR029062">
    <property type="entry name" value="Class_I_gatase-like"/>
</dbReference>
<keyword evidence="4" id="KW-0720">Serine protease</keyword>
<dbReference type="PANTHER" id="PTHR20842:SF0">
    <property type="entry name" value="ALPHA-ASPARTYL DIPEPTIDASE"/>
    <property type="match status" value="1"/>
</dbReference>
<dbReference type="SUPFAM" id="SSF52317">
    <property type="entry name" value="Class I glutamine amidotransferase-like"/>
    <property type="match status" value="1"/>
</dbReference>
<dbReference type="InterPro" id="IPR005320">
    <property type="entry name" value="Peptidase_S51"/>
</dbReference>
<name>A0A554LW75_9BACT</name>
<dbReference type="AlphaFoldDB" id="A0A554LW75"/>
<dbReference type="Proteomes" id="UP000318711">
    <property type="component" value="Unassembled WGS sequence"/>
</dbReference>
<reference evidence="5 6" key="1">
    <citation type="submission" date="2017-07" db="EMBL/GenBank/DDBJ databases">
        <title>Mechanisms for carbon and nitrogen cycling indicate functional differentiation within the Candidate Phyla Radiation.</title>
        <authorList>
            <person name="Danczak R.E."/>
            <person name="Johnston M.D."/>
            <person name="Kenah C."/>
            <person name="Slattery M."/>
            <person name="Wrighton K.C."/>
            <person name="Wilkins M.J."/>
        </authorList>
    </citation>
    <scope>NUCLEOTIDE SEQUENCE [LARGE SCALE GENOMIC DNA]</scope>
    <source>
        <strain evidence="5">Licking1014_2</strain>
    </source>
</reference>
<comment type="similarity">
    <text evidence="1">Belongs to the peptidase S51 family.</text>
</comment>
<keyword evidence="3" id="KW-0378">Hydrolase</keyword>
<dbReference type="GO" id="GO:0008236">
    <property type="term" value="F:serine-type peptidase activity"/>
    <property type="evidence" value="ECO:0007669"/>
    <property type="project" value="UniProtKB-KW"/>
</dbReference>
<evidence type="ECO:0000256" key="3">
    <source>
        <dbReference type="ARBA" id="ARBA00022801"/>
    </source>
</evidence>
<organism evidence="5 6">
    <name type="scientific">Candidatus Berkelbacteria bacterium Licking1014_2</name>
    <dbReference type="NCBI Taxonomy" id="2017146"/>
    <lineage>
        <taxon>Bacteria</taxon>
        <taxon>Candidatus Berkelbacteria</taxon>
    </lineage>
</organism>
<dbReference type="GO" id="GO:0006508">
    <property type="term" value="P:proteolysis"/>
    <property type="evidence" value="ECO:0007669"/>
    <property type="project" value="UniProtKB-KW"/>
</dbReference>
<dbReference type="PANTHER" id="PTHR20842">
    <property type="entry name" value="PROTEASE S51 ALPHA-ASPARTYL DIPEPTIDASE"/>
    <property type="match status" value="1"/>
</dbReference>
<comment type="caution">
    <text evidence="5">The sequence shown here is derived from an EMBL/GenBank/DDBJ whole genome shotgun (WGS) entry which is preliminary data.</text>
</comment>
<dbReference type="Pfam" id="PF03575">
    <property type="entry name" value="Peptidase_S51"/>
    <property type="match status" value="1"/>
</dbReference>
<sequence length="238" mass="27172">MGRPGYPVETTKIDQEIIRITGKKNPKLLFIPTDSSDAESYFEVVKKHFGKRLGCKTDVLYLIKEKPSKKEIEEKIFQSDIVYVGGGNTLKMMKVWRIAGVDKVLKEAYGKGIVLSGVSAGSICWFRWGNSDSRRFANPNADLIKVSGLNLINALHCPHYDFEKDRKPDLKKMMKKTFGIAIAIDNCCAIEIIDDKYRIISSKASANAYKVYWKANKYHQEKIKKEKEFRLLKGLLKK</sequence>
<gene>
    <name evidence="5" type="ORF">CEN88_184</name>
</gene>
<protein>
    <submittedName>
        <fullName evidence="5">Dipeptidase E</fullName>
    </submittedName>
</protein>
<evidence type="ECO:0000256" key="1">
    <source>
        <dbReference type="ARBA" id="ARBA00006534"/>
    </source>
</evidence>
<dbReference type="CDD" id="cd03146">
    <property type="entry name" value="GAT1_Peptidase_E"/>
    <property type="match status" value="1"/>
</dbReference>
<evidence type="ECO:0000313" key="6">
    <source>
        <dbReference type="Proteomes" id="UP000318711"/>
    </source>
</evidence>
<evidence type="ECO:0000313" key="5">
    <source>
        <dbReference type="EMBL" id="TSC97108.1"/>
    </source>
</evidence>
<accession>A0A554LW75</accession>
<dbReference type="Gene3D" id="3.40.50.880">
    <property type="match status" value="1"/>
</dbReference>
<evidence type="ECO:0000256" key="4">
    <source>
        <dbReference type="ARBA" id="ARBA00022825"/>
    </source>
</evidence>